<evidence type="ECO:0000313" key="2">
    <source>
        <dbReference type="WBParaSite" id="Pan_g5714.t1"/>
    </source>
</evidence>
<dbReference type="Proteomes" id="UP000492821">
    <property type="component" value="Unassembled WGS sequence"/>
</dbReference>
<proteinExistence type="predicted"/>
<sequence length="111" mass="12254">MLTSASKFVYFEGDVKKALAKLAAEVMWIDGDELAGFGSGFLELPIGAFEPDLIDEFIAMLLQIENCLREAGEKTAHAVMVADVGTLTAGYLEQVKDWLEEVEFEVVQYLC</sequence>
<dbReference type="WBParaSite" id="Pan_g5714.t1">
    <property type="protein sequence ID" value="Pan_g5714.t1"/>
    <property type="gene ID" value="Pan_g5714"/>
</dbReference>
<organism evidence="1 2">
    <name type="scientific">Panagrellus redivivus</name>
    <name type="common">Microworm</name>
    <dbReference type="NCBI Taxonomy" id="6233"/>
    <lineage>
        <taxon>Eukaryota</taxon>
        <taxon>Metazoa</taxon>
        <taxon>Ecdysozoa</taxon>
        <taxon>Nematoda</taxon>
        <taxon>Chromadorea</taxon>
        <taxon>Rhabditida</taxon>
        <taxon>Tylenchina</taxon>
        <taxon>Panagrolaimomorpha</taxon>
        <taxon>Panagrolaimoidea</taxon>
        <taxon>Panagrolaimidae</taxon>
        <taxon>Panagrellus</taxon>
    </lineage>
</organism>
<evidence type="ECO:0000313" key="1">
    <source>
        <dbReference type="Proteomes" id="UP000492821"/>
    </source>
</evidence>
<accession>A0A7E4ZZN3</accession>
<dbReference type="AlphaFoldDB" id="A0A7E4ZZN3"/>
<protein>
    <submittedName>
        <fullName evidence="2">VWA domain-containing protein</fullName>
    </submittedName>
</protein>
<name>A0A7E4ZZN3_PANRE</name>
<reference evidence="2" key="2">
    <citation type="submission" date="2020-10" db="UniProtKB">
        <authorList>
            <consortium name="WormBaseParasite"/>
        </authorList>
    </citation>
    <scope>IDENTIFICATION</scope>
</reference>
<keyword evidence="1" id="KW-1185">Reference proteome</keyword>
<reference evidence="1" key="1">
    <citation type="journal article" date="2013" name="Genetics">
        <title>The draft genome and transcriptome of Panagrellus redivivus are shaped by the harsh demands of a free-living lifestyle.</title>
        <authorList>
            <person name="Srinivasan J."/>
            <person name="Dillman A.R."/>
            <person name="Macchietto M.G."/>
            <person name="Heikkinen L."/>
            <person name="Lakso M."/>
            <person name="Fracchia K.M."/>
            <person name="Antoshechkin I."/>
            <person name="Mortazavi A."/>
            <person name="Wong G."/>
            <person name="Sternberg P.W."/>
        </authorList>
    </citation>
    <scope>NUCLEOTIDE SEQUENCE [LARGE SCALE GENOMIC DNA]</scope>
    <source>
        <strain evidence="1">MT8872</strain>
    </source>
</reference>